<feature type="transmembrane region" description="Helical" evidence="1">
    <location>
        <begin position="72"/>
        <end position="94"/>
    </location>
</feature>
<keyword evidence="1" id="KW-1133">Transmembrane helix</keyword>
<keyword evidence="1" id="KW-0472">Membrane</keyword>
<evidence type="ECO:0000313" key="3">
    <source>
        <dbReference type="Proteomes" id="UP000503399"/>
    </source>
</evidence>
<name>A0A6F8ZEU2_9FIRM</name>
<sequence>MPVLHGGRVDASERAALIQHLTPPPGITMAPYPAWRDVAYRISLVLFLLGLVGMAVVDAARLNTAAVWMQGLVALAATGAGWFFLVWLSGWRWLVRSLATLGAAGWLGGLAGGVPALLVVGWAGTLAATSIMAAKEDHCFRLPTGKVVPWASLLLGIGILAGFPLRADAVLWAMIAALWAALLIRRFRLPLFEID</sequence>
<feature type="transmembrane region" description="Helical" evidence="1">
    <location>
        <begin position="147"/>
        <end position="163"/>
    </location>
</feature>
<proteinExistence type="predicted"/>
<protein>
    <submittedName>
        <fullName evidence="2">Uncharacterized protein</fullName>
    </submittedName>
</protein>
<feature type="transmembrane region" description="Helical" evidence="1">
    <location>
        <begin position="106"/>
        <end position="127"/>
    </location>
</feature>
<dbReference type="Proteomes" id="UP000503399">
    <property type="component" value="Chromosome"/>
</dbReference>
<accession>A0A6F8ZEU2</accession>
<evidence type="ECO:0000313" key="2">
    <source>
        <dbReference type="EMBL" id="CAB1128516.1"/>
    </source>
</evidence>
<feature type="transmembrane region" description="Helical" evidence="1">
    <location>
        <begin position="38"/>
        <end position="60"/>
    </location>
</feature>
<gene>
    <name evidence="2" type="ORF">R50_1010</name>
</gene>
<reference evidence="2 3" key="1">
    <citation type="submission" date="2020-02" db="EMBL/GenBank/DDBJ databases">
        <authorList>
            <person name="Hogendoorn C."/>
        </authorList>
    </citation>
    <scope>NUCLEOTIDE SEQUENCE [LARGE SCALE GENOMIC DNA]</scope>
    <source>
        <strain evidence="2">R501</strain>
    </source>
</reference>
<keyword evidence="3" id="KW-1185">Reference proteome</keyword>
<dbReference type="EMBL" id="LR778114">
    <property type="protein sequence ID" value="CAB1128516.1"/>
    <property type="molecule type" value="Genomic_DNA"/>
</dbReference>
<feature type="transmembrane region" description="Helical" evidence="1">
    <location>
        <begin position="169"/>
        <end position="187"/>
    </location>
</feature>
<dbReference type="KEGG" id="hfv:R50_1010"/>
<organism evidence="2 3">
    <name type="scientific">Candidatus Hydrogenisulfobacillus filiaventi</name>
    <dbReference type="NCBI Taxonomy" id="2707344"/>
    <lineage>
        <taxon>Bacteria</taxon>
        <taxon>Bacillati</taxon>
        <taxon>Bacillota</taxon>
        <taxon>Clostridia</taxon>
        <taxon>Eubacteriales</taxon>
        <taxon>Clostridiales Family XVII. Incertae Sedis</taxon>
        <taxon>Candidatus Hydrogenisulfobacillus</taxon>
    </lineage>
</organism>
<keyword evidence="1" id="KW-0812">Transmembrane</keyword>
<evidence type="ECO:0000256" key="1">
    <source>
        <dbReference type="SAM" id="Phobius"/>
    </source>
</evidence>
<dbReference type="AlphaFoldDB" id="A0A6F8ZEU2"/>